<accession>A0A087AH85</accession>
<organism evidence="1 2">
    <name type="scientific">Bifidobacterium choerinum</name>
    <dbReference type="NCBI Taxonomy" id="35760"/>
    <lineage>
        <taxon>Bacteria</taxon>
        <taxon>Bacillati</taxon>
        <taxon>Actinomycetota</taxon>
        <taxon>Actinomycetes</taxon>
        <taxon>Bifidobacteriales</taxon>
        <taxon>Bifidobacteriaceae</taxon>
        <taxon>Bifidobacterium</taxon>
    </lineage>
</organism>
<keyword evidence="2" id="KW-1185">Reference proteome</keyword>
<sequence>MTEIYRRRTVRPLQKVIHLKLTDTGQRLCGLEYEAAKPMATVFHAGDPKVDAVKVSCPVCEALAVLLTEAHALAAEEQFGIANNDRKQTA</sequence>
<dbReference type="Proteomes" id="UP000028995">
    <property type="component" value="Unassembled WGS sequence"/>
</dbReference>
<evidence type="ECO:0000313" key="2">
    <source>
        <dbReference type="Proteomes" id="UP000028995"/>
    </source>
</evidence>
<reference evidence="1 2" key="1">
    <citation type="submission" date="2014-03" db="EMBL/GenBank/DDBJ databases">
        <title>Genomics of Bifidobacteria.</title>
        <authorList>
            <person name="Ventura M."/>
            <person name="Milani C."/>
            <person name="Lugli G.A."/>
        </authorList>
    </citation>
    <scope>NUCLEOTIDE SEQUENCE [LARGE SCALE GENOMIC DNA]</scope>
    <source>
        <strain evidence="1 2">LMG 10510</strain>
    </source>
</reference>
<gene>
    <name evidence="1" type="ORF">BCHO_0218</name>
</gene>
<name>A0A087AH85_9BIFI</name>
<dbReference type="AlphaFoldDB" id="A0A087AH85"/>
<comment type="caution">
    <text evidence="1">The sequence shown here is derived from an EMBL/GenBank/DDBJ whole genome shotgun (WGS) entry which is preliminary data.</text>
</comment>
<protein>
    <submittedName>
        <fullName evidence="1">Uncharacterized protein</fullName>
    </submittedName>
</protein>
<dbReference type="RefSeq" id="WP_024541435.1">
    <property type="nucleotide sequence ID" value="NZ_JGYU01000002.1"/>
</dbReference>
<proteinExistence type="predicted"/>
<dbReference type="EMBL" id="JGYU01000002">
    <property type="protein sequence ID" value="KFI58135.1"/>
    <property type="molecule type" value="Genomic_DNA"/>
</dbReference>
<evidence type="ECO:0000313" key="1">
    <source>
        <dbReference type="EMBL" id="KFI58135.1"/>
    </source>
</evidence>
<dbReference type="STRING" id="35760.BCHO_0218"/>